<proteinExistence type="predicted"/>
<sequence length="152" mass="15781">MTVEAHDVRDELGRLIATGHISVTSLHAITGIPVDALESFLGAAPPGPPSVTATPAAVSGDDGGRLSGLTAQLVHGVQIDDDNRLQGILDSLTAQFHLTHENIALLTGVRVEDLEAFVRDPETVTDATKWRLGIRSSYIITAIGNAAPGSGA</sequence>
<organism evidence="1 2">
    <name type="scientific">Clavibacter michiganensis</name>
    <dbReference type="NCBI Taxonomy" id="28447"/>
    <lineage>
        <taxon>Bacteria</taxon>
        <taxon>Bacillati</taxon>
        <taxon>Actinomycetota</taxon>
        <taxon>Actinomycetes</taxon>
        <taxon>Micrococcales</taxon>
        <taxon>Microbacteriaceae</taxon>
        <taxon>Clavibacter</taxon>
    </lineage>
</organism>
<dbReference type="OrthoDB" id="5070978at2"/>
<protein>
    <submittedName>
        <fullName evidence="1">Uncharacterized protein</fullName>
    </submittedName>
</protein>
<dbReference type="Pfam" id="PF20317">
    <property type="entry name" value="HTH_60"/>
    <property type="match status" value="1"/>
</dbReference>
<accession>A0A251YNY9</accession>
<evidence type="ECO:0000313" key="1">
    <source>
        <dbReference type="EMBL" id="OUE25957.1"/>
    </source>
</evidence>
<keyword evidence="2" id="KW-1185">Reference proteome</keyword>
<name>A0A251YNY9_9MICO</name>
<dbReference type="EMBL" id="MDJZ01000009">
    <property type="protein sequence ID" value="OUE25957.1"/>
    <property type="molecule type" value="Genomic_DNA"/>
</dbReference>
<dbReference type="AlphaFoldDB" id="A0A251YNY9"/>
<comment type="caution">
    <text evidence="1">The sequence shown here is derived from an EMBL/GenBank/DDBJ whole genome shotgun (WGS) entry which is preliminary data.</text>
</comment>
<dbReference type="RefSeq" id="WP_086514180.1">
    <property type="nucleotide sequence ID" value="NZ_MDJZ01000009.1"/>
</dbReference>
<dbReference type="InterPro" id="IPR046930">
    <property type="entry name" value="HTH_60"/>
</dbReference>
<evidence type="ECO:0000313" key="2">
    <source>
        <dbReference type="Proteomes" id="UP000195101"/>
    </source>
</evidence>
<gene>
    <name evidence="1" type="ORF">BFL37_05630</name>
</gene>
<reference evidence="1 2" key="1">
    <citation type="submission" date="2016-08" db="EMBL/GenBank/DDBJ databases">
        <title>Genome sequence of Clavibacter michiganensis spp strain CFBP8019.</title>
        <authorList>
            <person name="Thapa S.P."/>
            <person name="Coaker G."/>
            <person name="Jacques M.-A."/>
        </authorList>
    </citation>
    <scope>NUCLEOTIDE SEQUENCE [LARGE SCALE GENOMIC DNA]</scope>
    <source>
        <strain evidence="1">CFBP8019</strain>
    </source>
</reference>
<dbReference type="Proteomes" id="UP000195101">
    <property type="component" value="Unassembled WGS sequence"/>
</dbReference>